<dbReference type="GO" id="GO:0005524">
    <property type="term" value="F:ATP binding"/>
    <property type="evidence" value="ECO:0007669"/>
    <property type="project" value="UniProtKB-KW"/>
</dbReference>
<keyword evidence="6 11" id="KW-0418">Kinase</keyword>
<organism evidence="11 12">
    <name type="scientific">Schizophyllum amplum</name>
    <dbReference type="NCBI Taxonomy" id="97359"/>
    <lineage>
        <taxon>Eukaryota</taxon>
        <taxon>Fungi</taxon>
        <taxon>Dikarya</taxon>
        <taxon>Basidiomycota</taxon>
        <taxon>Agaricomycotina</taxon>
        <taxon>Agaricomycetes</taxon>
        <taxon>Agaricomycetidae</taxon>
        <taxon>Agaricales</taxon>
        <taxon>Schizophyllaceae</taxon>
        <taxon>Schizophyllum</taxon>
    </lineage>
</organism>
<evidence type="ECO:0000256" key="5">
    <source>
        <dbReference type="ARBA" id="ARBA00022741"/>
    </source>
</evidence>
<keyword evidence="3" id="KW-0723">Serine/threonine-protein kinase</keyword>
<dbReference type="Pfam" id="PF00069">
    <property type="entry name" value="Pkinase"/>
    <property type="match status" value="1"/>
</dbReference>
<evidence type="ECO:0000256" key="6">
    <source>
        <dbReference type="ARBA" id="ARBA00022777"/>
    </source>
</evidence>
<evidence type="ECO:0000256" key="8">
    <source>
        <dbReference type="ARBA" id="ARBA00047811"/>
    </source>
</evidence>
<dbReference type="Gene3D" id="3.30.200.20">
    <property type="entry name" value="Phosphorylase Kinase, domain 1"/>
    <property type="match status" value="1"/>
</dbReference>
<dbReference type="InterPro" id="IPR050108">
    <property type="entry name" value="CDK"/>
</dbReference>
<evidence type="ECO:0000313" key="11">
    <source>
        <dbReference type="EMBL" id="TRM70577.1"/>
    </source>
</evidence>
<dbReference type="InterPro" id="IPR008271">
    <property type="entry name" value="Ser/Thr_kinase_AS"/>
</dbReference>
<evidence type="ECO:0000313" key="12">
    <source>
        <dbReference type="Proteomes" id="UP000320762"/>
    </source>
</evidence>
<dbReference type="PANTHER" id="PTHR24056">
    <property type="entry name" value="CELL DIVISION PROTEIN KINASE"/>
    <property type="match status" value="1"/>
</dbReference>
<evidence type="ECO:0000256" key="2">
    <source>
        <dbReference type="ARBA" id="ARBA00012425"/>
    </source>
</evidence>
<evidence type="ECO:0000256" key="1">
    <source>
        <dbReference type="ARBA" id="ARBA00006485"/>
    </source>
</evidence>
<evidence type="ECO:0000256" key="4">
    <source>
        <dbReference type="ARBA" id="ARBA00022679"/>
    </source>
</evidence>
<evidence type="ECO:0000256" key="3">
    <source>
        <dbReference type="ARBA" id="ARBA00022527"/>
    </source>
</evidence>
<dbReference type="OrthoDB" id="413582at2759"/>
<dbReference type="STRING" id="97359.A0A550D0L7"/>
<keyword evidence="5" id="KW-0547">Nucleotide-binding</keyword>
<name>A0A550D0L7_9AGAR</name>
<evidence type="ECO:0000256" key="9">
    <source>
        <dbReference type="ARBA" id="ARBA00048367"/>
    </source>
</evidence>
<dbReference type="EMBL" id="VDMD01000001">
    <property type="protein sequence ID" value="TRM70577.1"/>
    <property type="molecule type" value="Genomic_DNA"/>
</dbReference>
<dbReference type="EC" id="2.7.11.22" evidence="2"/>
<sequence>MKGLQTSNEPIVIAEGIASSVAKVHGRVGSQPQQLLAVKSSTLHKRFAKEPHDILKELRILSVLSHPNVIPLLHHEKGRDELRLFLPYIPFSLSQVLSSPYFSPHVYPPYLRPDENAIAERRDRFCAVARSLMAQALLALAYLHDEHHIAHRDIKPANLLITPEGAVQLIDFGIARRDTDTEEDMKDDLWPESRDRMYFEVSTGAYRAPELLFGPRTYDPFAIDMWSLGATFAEFFTSLSLYLDDDNDGFPEDEDAVEDEEDARPVAFHVPRFLRIGYPGSKWARETLFNGSRGEIGLAWSIFKIRGTPTPELWPTFTDLPDAQRVNFNVVPRQPLVDFLPNLPSQSPETRSAALDLVDKLLAYPQTERLRPKDALRHPWFKTSAILLPRGFPANVARQYLGEDVELTHGRNGKSLAGWVKFYTDP</sequence>
<dbReference type="AlphaFoldDB" id="A0A550D0L7"/>
<keyword evidence="4" id="KW-0808">Transferase</keyword>
<dbReference type="GO" id="GO:0004693">
    <property type="term" value="F:cyclin-dependent protein serine/threonine kinase activity"/>
    <property type="evidence" value="ECO:0007669"/>
    <property type="project" value="UniProtKB-EC"/>
</dbReference>
<dbReference type="Gene3D" id="1.10.510.10">
    <property type="entry name" value="Transferase(Phosphotransferase) domain 1"/>
    <property type="match status" value="1"/>
</dbReference>
<comment type="similarity">
    <text evidence="1">Belongs to the protein kinase superfamily. CMGC Ser/Thr protein kinase family. CDC2/CDKX subfamily.</text>
</comment>
<accession>A0A550D0L7</accession>
<evidence type="ECO:0000259" key="10">
    <source>
        <dbReference type="PROSITE" id="PS50011"/>
    </source>
</evidence>
<dbReference type="GO" id="GO:0005634">
    <property type="term" value="C:nucleus"/>
    <property type="evidence" value="ECO:0007669"/>
    <property type="project" value="TreeGrafter"/>
</dbReference>
<dbReference type="InterPro" id="IPR011009">
    <property type="entry name" value="Kinase-like_dom_sf"/>
</dbReference>
<gene>
    <name evidence="11" type="ORF">BD626DRAFT_477913</name>
</gene>
<comment type="catalytic activity">
    <reaction evidence="8">
        <text>L-threonyl-[protein] + ATP = O-phospho-L-threonyl-[protein] + ADP + H(+)</text>
        <dbReference type="Rhea" id="RHEA:46608"/>
        <dbReference type="Rhea" id="RHEA-COMP:11060"/>
        <dbReference type="Rhea" id="RHEA-COMP:11605"/>
        <dbReference type="ChEBI" id="CHEBI:15378"/>
        <dbReference type="ChEBI" id="CHEBI:30013"/>
        <dbReference type="ChEBI" id="CHEBI:30616"/>
        <dbReference type="ChEBI" id="CHEBI:61977"/>
        <dbReference type="ChEBI" id="CHEBI:456216"/>
        <dbReference type="EC" id="2.7.11.22"/>
    </reaction>
</comment>
<reference evidence="11 12" key="1">
    <citation type="journal article" date="2019" name="New Phytol.">
        <title>Comparative genomics reveals unique wood-decay strategies and fruiting body development in the Schizophyllaceae.</title>
        <authorList>
            <person name="Almasi E."/>
            <person name="Sahu N."/>
            <person name="Krizsan K."/>
            <person name="Balint B."/>
            <person name="Kovacs G.M."/>
            <person name="Kiss B."/>
            <person name="Cseklye J."/>
            <person name="Drula E."/>
            <person name="Henrissat B."/>
            <person name="Nagy I."/>
            <person name="Chovatia M."/>
            <person name="Adam C."/>
            <person name="LaButti K."/>
            <person name="Lipzen A."/>
            <person name="Riley R."/>
            <person name="Grigoriev I.V."/>
            <person name="Nagy L.G."/>
        </authorList>
    </citation>
    <scope>NUCLEOTIDE SEQUENCE [LARGE SCALE GENOMIC DNA]</scope>
    <source>
        <strain evidence="11 12">NL-1724</strain>
    </source>
</reference>
<keyword evidence="7" id="KW-0067">ATP-binding</keyword>
<dbReference type="PROSITE" id="PS50011">
    <property type="entry name" value="PROTEIN_KINASE_DOM"/>
    <property type="match status" value="1"/>
</dbReference>
<evidence type="ECO:0000256" key="7">
    <source>
        <dbReference type="ARBA" id="ARBA00022840"/>
    </source>
</evidence>
<dbReference type="InterPro" id="IPR000719">
    <property type="entry name" value="Prot_kinase_dom"/>
</dbReference>
<feature type="domain" description="Protein kinase" evidence="10">
    <location>
        <begin position="7"/>
        <end position="381"/>
    </location>
</feature>
<keyword evidence="12" id="KW-1185">Reference proteome</keyword>
<protein>
    <recommendedName>
        <fullName evidence="2">cyclin-dependent kinase</fullName>
        <ecNumber evidence="2">2.7.11.22</ecNumber>
    </recommendedName>
</protein>
<dbReference type="PANTHER" id="PTHR24056:SF171">
    <property type="entry name" value="CYCLIN-DEPENDENT KINASE 20"/>
    <property type="match status" value="1"/>
</dbReference>
<proteinExistence type="inferred from homology"/>
<dbReference type="PROSITE" id="PS00108">
    <property type="entry name" value="PROTEIN_KINASE_ST"/>
    <property type="match status" value="1"/>
</dbReference>
<dbReference type="SMART" id="SM00220">
    <property type="entry name" value="S_TKc"/>
    <property type="match status" value="1"/>
</dbReference>
<dbReference type="SUPFAM" id="SSF56112">
    <property type="entry name" value="Protein kinase-like (PK-like)"/>
    <property type="match status" value="1"/>
</dbReference>
<comment type="catalytic activity">
    <reaction evidence="9">
        <text>L-seryl-[protein] + ATP = O-phospho-L-seryl-[protein] + ADP + H(+)</text>
        <dbReference type="Rhea" id="RHEA:17989"/>
        <dbReference type="Rhea" id="RHEA-COMP:9863"/>
        <dbReference type="Rhea" id="RHEA-COMP:11604"/>
        <dbReference type="ChEBI" id="CHEBI:15378"/>
        <dbReference type="ChEBI" id="CHEBI:29999"/>
        <dbReference type="ChEBI" id="CHEBI:30616"/>
        <dbReference type="ChEBI" id="CHEBI:83421"/>
        <dbReference type="ChEBI" id="CHEBI:456216"/>
        <dbReference type="EC" id="2.7.11.22"/>
    </reaction>
</comment>
<dbReference type="Proteomes" id="UP000320762">
    <property type="component" value="Unassembled WGS sequence"/>
</dbReference>
<comment type="caution">
    <text evidence="11">The sequence shown here is derived from an EMBL/GenBank/DDBJ whole genome shotgun (WGS) entry which is preliminary data.</text>
</comment>